<dbReference type="FunFam" id="1.10.1240.10:FF:000004">
    <property type="entry name" value="Monomethylamine methyltransferase corrinoid protein"/>
    <property type="match status" value="1"/>
</dbReference>
<dbReference type="GO" id="GO:0050667">
    <property type="term" value="P:homocysteine metabolic process"/>
    <property type="evidence" value="ECO:0007669"/>
    <property type="project" value="TreeGrafter"/>
</dbReference>
<dbReference type="EMBL" id="JTEO01000011">
    <property type="protein sequence ID" value="MCQ6963811.1"/>
    <property type="molecule type" value="Genomic_DNA"/>
</dbReference>
<evidence type="ECO:0000256" key="4">
    <source>
        <dbReference type="ARBA" id="ARBA00022994"/>
    </source>
</evidence>
<dbReference type="InterPro" id="IPR050554">
    <property type="entry name" value="Met_Synthase/Corrinoid"/>
</dbReference>
<dbReference type="Proteomes" id="UP001206983">
    <property type="component" value="Unassembled WGS sequence"/>
</dbReference>
<dbReference type="AlphaFoldDB" id="A0AAE3HCJ5"/>
<dbReference type="GO" id="GO:0008705">
    <property type="term" value="F:methionine synthase activity"/>
    <property type="evidence" value="ECO:0007669"/>
    <property type="project" value="TreeGrafter"/>
</dbReference>
<proteinExistence type="inferred from homology"/>
<comment type="similarity">
    <text evidence="1">Belongs to the methylamine corrinoid protein family.</text>
</comment>
<dbReference type="SMART" id="SM01018">
    <property type="entry name" value="B12-binding_2"/>
    <property type="match status" value="1"/>
</dbReference>
<evidence type="ECO:0000256" key="2">
    <source>
        <dbReference type="ARBA" id="ARBA00022723"/>
    </source>
</evidence>
<sequence>MGKQEILDKLRDSIVKQNINGTVEAAKEALAAGIPAFEAIDSGLAVGMKIVGDKFEAAEIYLPQIMMSAKAMNGAMEILAPELEKSKAGEGVGTAIT</sequence>
<dbReference type="GO" id="GO:0046653">
    <property type="term" value="P:tetrahydrofolate metabolic process"/>
    <property type="evidence" value="ECO:0007669"/>
    <property type="project" value="TreeGrafter"/>
</dbReference>
<keyword evidence="4" id="KW-0484">Methanogenesis</keyword>
<keyword evidence="3" id="KW-0677">Repeat</keyword>
<reference evidence="7 8" key="1">
    <citation type="journal article" date="2011" name="Appl. Environ. Microbiol.">
        <title>Methanogenic archaea isolated from Taiwan's Chelungpu fault.</title>
        <authorList>
            <person name="Wu S.Y."/>
            <person name="Lai M.C."/>
        </authorList>
    </citation>
    <scope>NUCLEOTIDE SEQUENCE [LARGE SCALE GENOMIC DNA]</scope>
    <source>
        <strain evidence="7 8">St545Mb</strain>
    </source>
</reference>
<feature type="non-terminal residue" evidence="7">
    <location>
        <position position="97"/>
    </location>
</feature>
<evidence type="ECO:0000256" key="5">
    <source>
        <dbReference type="ARBA" id="ARBA00023285"/>
    </source>
</evidence>
<dbReference type="InterPro" id="IPR036594">
    <property type="entry name" value="Meth_synthase_dom"/>
</dbReference>
<protein>
    <submittedName>
        <fullName evidence="7">Monomethylamine corrinoid protein 1</fullName>
    </submittedName>
</protein>
<dbReference type="GO" id="GO:0015948">
    <property type="term" value="P:methanogenesis"/>
    <property type="evidence" value="ECO:0007669"/>
    <property type="project" value="UniProtKB-KW"/>
</dbReference>
<keyword evidence="8" id="KW-1185">Reference proteome</keyword>
<feature type="domain" description="B12-binding N-terminal" evidence="6">
    <location>
        <begin position="1"/>
        <end position="91"/>
    </location>
</feature>
<comment type="caution">
    <text evidence="7">The sequence shown here is derived from an EMBL/GenBank/DDBJ whole genome shotgun (WGS) entry which is preliminary data.</text>
</comment>
<name>A0AAE3HCJ5_9EURY</name>
<evidence type="ECO:0000259" key="6">
    <source>
        <dbReference type="PROSITE" id="PS51337"/>
    </source>
</evidence>
<dbReference type="InterPro" id="IPR003759">
    <property type="entry name" value="Cbl-bd_cap"/>
</dbReference>
<gene>
    <name evidence="7" type="ORF">PV02_12160</name>
</gene>
<dbReference type="RefSeq" id="WP_256623725.1">
    <property type="nucleotide sequence ID" value="NZ_JTEO01000011.1"/>
</dbReference>
<keyword evidence="5" id="KW-0170">Cobalt</keyword>
<dbReference type="SUPFAM" id="SSF47644">
    <property type="entry name" value="Methionine synthase domain"/>
    <property type="match status" value="1"/>
</dbReference>
<evidence type="ECO:0000256" key="3">
    <source>
        <dbReference type="ARBA" id="ARBA00022737"/>
    </source>
</evidence>
<dbReference type="Gene3D" id="1.10.1240.10">
    <property type="entry name" value="Methionine synthase domain"/>
    <property type="match status" value="1"/>
</dbReference>
<dbReference type="Pfam" id="PF02607">
    <property type="entry name" value="B12-binding_2"/>
    <property type="match status" value="1"/>
</dbReference>
<evidence type="ECO:0000313" key="8">
    <source>
        <dbReference type="Proteomes" id="UP001206983"/>
    </source>
</evidence>
<dbReference type="PANTHER" id="PTHR45833:SF1">
    <property type="entry name" value="METHIONINE SYNTHASE"/>
    <property type="match status" value="1"/>
</dbReference>
<dbReference type="PROSITE" id="PS51337">
    <property type="entry name" value="B12_BINDING_NTER"/>
    <property type="match status" value="1"/>
</dbReference>
<keyword evidence="2" id="KW-0479">Metal-binding</keyword>
<accession>A0AAE3HCJ5</accession>
<evidence type="ECO:0000313" key="7">
    <source>
        <dbReference type="EMBL" id="MCQ6963811.1"/>
    </source>
</evidence>
<dbReference type="GO" id="GO:0005829">
    <property type="term" value="C:cytosol"/>
    <property type="evidence" value="ECO:0007669"/>
    <property type="project" value="TreeGrafter"/>
</dbReference>
<dbReference type="PANTHER" id="PTHR45833">
    <property type="entry name" value="METHIONINE SYNTHASE"/>
    <property type="match status" value="1"/>
</dbReference>
<evidence type="ECO:0000256" key="1">
    <source>
        <dbReference type="ARBA" id="ARBA00010854"/>
    </source>
</evidence>
<organism evidence="7 8">
    <name type="scientific">Methanolobus chelungpuianus</name>
    <dbReference type="NCBI Taxonomy" id="502115"/>
    <lineage>
        <taxon>Archaea</taxon>
        <taxon>Methanobacteriati</taxon>
        <taxon>Methanobacteriota</taxon>
        <taxon>Stenosarchaea group</taxon>
        <taxon>Methanomicrobia</taxon>
        <taxon>Methanosarcinales</taxon>
        <taxon>Methanosarcinaceae</taxon>
        <taxon>Methanolobus</taxon>
    </lineage>
</organism>
<dbReference type="GO" id="GO:0046872">
    <property type="term" value="F:metal ion binding"/>
    <property type="evidence" value="ECO:0007669"/>
    <property type="project" value="UniProtKB-KW"/>
</dbReference>